<accession>A0A3E1KAV8</accession>
<organism evidence="13 14">
    <name type="scientific">Wenzhouxiangella sediminis</name>
    <dbReference type="NCBI Taxonomy" id="1792836"/>
    <lineage>
        <taxon>Bacteria</taxon>
        <taxon>Pseudomonadati</taxon>
        <taxon>Pseudomonadota</taxon>
        <taxon>Gammaproteobacteria</taxon>
        <taxon>Chromatiales</taxon>
        <taxon>Wenzhouxiangellaceae</taxon>
        <taxon>Wenzhouxiangella</taxon>
    </lineage>
</organism>
<dbReference type="RefSeq" id="WP_116649857.1">
    <property type="nucleotide sequence ID" value="NZ_QUZK01000018.1"/>
</dbReference>
<reference evidence="13 14" key="1">
    <citation type="submission" date="2018-08" db="EMBL/GenBank/DDBJ databases">
        <title>Wenzhouxiangella salilacus sp. nov., a novel bacterium isolated from a saline lake in Xinjiang Province, China.</title>
        <authorList>
            <person name="Han S."/>
        </authorList>
    </citation>
    <scope>NUCLEOTIDE SEQUENCE [LARGE SCALE GENOMIC DNA]</scope>
    <source>
        <strain evidence="13 14">XDB06</strain>
    </source>
</reference>
<keyword evidence="7 10" id="KW-0653">Protein transport</keyword>
<feature type="compositionally biased region" description="Basic and acidic residues" evidence="11">
    <location>
        <begin position="49"/>
        <end position="73"/>
    </location>
</feature>
<feature type="domain" description="TonB C-terminal" evidence="12">
    <location>
        <begin position="120"/>
        <end position="210"/>
    </location>
</feature>
<evidence type="ECO:0000256" key="8">
    <source>
        <dbReference type="ARBA" id="ARBA00022989"/>
    </source>
</evidence>
<dbReference type="GO" id="GO:0015891">
    <property type="term" value="P:siderophore transport"/>
    <property type="evidence" value="ECO:0007669"/>
    <property type="project" value="InterPro"/>
</dbReference>
<evidence type="ECO:0000256" key="7">
    <source>
        <dbReference type="ARBA" id="ARBA00022927"/>
    </source>
</evidence>
<dbReference type="GO" id="GO:0005886">
    <property type="term" value="C:plasma membrane"/>
    <property type="evidence" value="ECO:0007669"/>
    <property type="project" value="UniProtKB-SubCell"/>
</dbReference>
<dbReference type="Proteomes" id="UP000260351">
    <property type="component" value="Unassembled WGS sequence"/>
</dbReference>
<evidence type="ECO:0000259" key="12">
    <source>
        <dbReference type="PROSITE" id="PS52015"/>
    </source>
</evidence>
<evidence type="ECO:0000256" key="9">
    <source>
        <dbReference type="ARBA" id="ARBA00023136"/>
    </source>
</evidence>
<dbReference type="PRINTS" id="PR01374">
    <property type="entry name" value="TONBPROTEIN"/>
</dbReference>
<evidence type="ECO:0000313" key="13">
    <source>
        <dbReference type="EMBL" id="RFF31551.1"/>
    </source>
</evidence>
<evidence type="ECO:0000256" key="11">
    <source>
        <dbReference type="SAM" id="MobiDB-lite"/>
    </source>
</evidence>
<dbReference type="OrthoDB" id="1628901at2"/>
<dbReference type="GO" id="GO:0031992">
    <property type="term" value="F:energy transducer activity"/>
    <property type="evidence" value="ECO:0007669"/>
    <property type="project" value="InterPro"/>
</dbReference>
<keyword evidence="3 10" id="KW-0813">Transport</keyword>
<name>A0A3E1KAV8_9GAMM</name>
<gene>
    <name evidence="13" type="ORF">DZC52_04110</name>
</gene>
<protein>
    <recommendedName>
        <fullName evidence="10">Protein TonB</fullName>
    </recommendedName>
</protein>
<evidence type="ECO:0000256" key="1">
    <source>
        <dbReference type="ARBA" id="ARBA00004383"/>
    </source>
</evidence>
<comment type="similarity">
    <text evidence="2 10">Belongs to the TonB family.</text>
</comment>
<dbReference type="InterPro" id="IPR006260">
    <property type="entry name" value="TonB/TolA_C"/>
</dbReference>
<evidence type="ECO:0000256" key="10">
    <source>
        <dbReference type="RuleBase" id="RU362123"/>
    </source>
</evidence>
<keyword evidence="8 10" id="KW-1133">Transmembrane helix</keyword>
<keyword evidence="14" id="KW-1185">Reference proteome</keyword>
<sequence length="210" mass="23297">MTSEFKKWTYGLAFMFAGSVLIIGTLLMINRLASGPDSQELAKQTSFSVEKRPEPPPRKVVKQERPEPRRSRDINPPMVDLDTSLSGIDMGIPGVSADDLGSLRDELLGDTQDVVMTDDSVDQPPRPTRQTPLPYPASARKQGVEGYVVLSLLISAAGEIEKVQVLESNPVGLFEDAAVQGVQNWRFDPAQYQGRNVRVWAKQRIRFDLS</sequence>
<evidence type="ECO:0000256" key="4">
    <source>
        <dbReference type="ARBA" id="ARBA00022475"/>
    </source>
</evidence>
<dbReference type="InterPro" id="IPR003538">
    <property type="entry name" value="TonB"/>
</dbReference>
<dbReference type="InterPro" id="IPR051045">
    <property type="entry name" value="TonB-dependent_transducer"/>
</dbReference>
<keyword evidence="9 10" id="KW-0472">Membrane</keyword>
<evidence type="ECO:0000256" key="3">
    <source>
        <dbReference type="ARBA" id="ARBA00022448"/>
    </source>
</evidence>
<keyword evidence="4 10" id="KW-1003">Cell membrane</keyword>
<keyword evidence="10" id="KW-0735">Signal-anchor</keyword>
<dbReference type="SUPFAM" id="SSF74653">
    <property type="entry name" value="TolA/TonB C-terminal domain"/>
    <property type="match status" value="1"/>
</dbReference>
<evidence type="ECO:0000256" key="5">
    <source>
        <dbReference type="ARBA" id="ARBA00022519"/>
    </source>
</evidence>
<feature type="region of interest" description="Disordered" evidence="11">
    <location>
        <begin position="117"/>
        <end position="137"/>
    </location>
</feature>
<comment type="function">
    <text evidence="10">Interacts with outer membrane receptor proteins that carry out high-affinity binding and energy dependent uptake into the periplasmic space of specific substrates. It could act to transduce energy from the cytoplasmic membrane to specific energy-requiring processes in the outer membrane, resulting in the release into the periplasm of ligands bound by these outer membrane proteins.</text>
</comment>
<evidence type="ECO:0000256" key="2">
    <source>
        <dbReference type="ARBA" id="ARBA00006555"/>
    </source>
</evidence>
<dbReference type="NCBIfam" id="TIGR01352">
    <property type="entry name" value="tonB_Cterm"/>
    <property type="match status" value="1"/>
</dbReference>
<keyword evidence="5 10" id="KW-0997">Cell inner membrane</keyword>
<comment type="caution">
    <text evidence="13">The sequence shown here is derived from an EMBL/GenBank/DDBJ whole genome shotgun (WGS) entry which is preliminary data.</text>
</comment>
<proteinExistence type="inferred from homology"/>
<dbReference type="Gene3D" id="3.30.1150.10">
    <property type="match status" value="1"/>
</dbReference>
<dbReference type="InterPro" id="IPR037682">
    <property type="entry name" value="TonB_C"/>
</dbReference>
<dbReference type="AlphaFoldDB" id="A0A3E1KAV8"/>
<feature type="region of interest" description="Disordered" evidence="11">
    <location>
        <begin position="39"/>
        <end position="80"/>
    </location>
</feature>
<dbReference type="EMBL" id="QUZK01000018">
    <property type="protein sequence ID" value="RFF31551.1"/>
    <property type="molecule type" value="Genomic_DNA"/>
</dbReference>
<dbReference type="Pfam" id="PF03544">
    <property type="entry name" value="TonB_C"/>
    <property type="match status" value="1"/>
</dbReference>
<evidence type="ECO:0000256" key="6">
    <source>
        <dbReference type="ARBA" id="ARBA00022692"/>
    </source>
</evidence>
<keyword evidence="6 10" id="KW-0812">Transmembrane</keyword>
<dbReference type="PROSITE" id="PS52015">
    <property type="entry name" value="TONB_CTD"/>
    <property type="match status" value="1"/>
</dbReference>
<evidence type="ECO:0000313" key="14">
    <source>
        <dbReference type="Proteomes" id="UP000260351"/>
    </source>
</evidence>
<comment type="subcellular location">
    <subcellularLocation>
        <location evidence="1 10">Cell inner membrane</location>
        <topology evidence="1 10">Single-pass membrane protein</topology>
        <orientation evidence="1 10">Periplasmic side</orientation>
    </subcellularLocation>
</comment>
<dbReference type="GO" id="GO:0055085">
    <property type="term" value="P:transmembrane transport"/>
    <property type="evidence" value="ECO:0007669"/>
    <property type="project" value="InterPro"/>
</dbReference>
<dbReference type="GO" id="GO:0030288">
    <property type="term" value="C:outer membrane-bounded periplasmic space"/>
    <property type="evidence" value="ECO:0007669"/>
    <property type="project" value="InterPro"/>
</dbReference>
<dbReference type="PANTHER" id="PTHR33446">
    <property type="entry name" value="PROTEIN TONB-RELATED"/>
    <property type="match status" value="1"/>
</dbReference>
<dbReference type="GO" id="GO:0015031">
    <property type="term" value="P:protein transport"/>
    <property type="evidence" value="ECO:0007669"/>
    <property type="project" value="UniProtKB-UniRule"/>
</dbReference>
<feature type="transmembrane region" description="Helical" evidence="10">
    <location>
        <begin position="12"/>
        <end position="33"/>
    </location>
</feature>